<evidence type="ECO:0000313" key="1">
    <source>
        <dbReference type="EMBL" id="EDL89923.1"/>
    </source>
</evidence>
<organism evidence="1 2">
    <name type="scientific">Rattus norvegicus</name>
    <name type="common">Rat</name>
    <dbReference type="NCBI Taxonomy" id="10116"/>
    <lineage>
        <taxon>Eukaryota</taxon>
        <taxon>Metazoa</taxon>
        <taxon>Chordata</taxon>
        <taxon>Craniata</taxon>
        <taxon>Vertebrata</taxon>
        <taxon>Euteleostomi</taxon>
        <taxon>Mammalia</taxon>
        <taxon>Eutheria</taxon>
        <taxon>Euarchontoglires</taxon>
        <taxon>Glires</taxon>
        <taxon>Rodentia</taxon>
        <taxon>Myomorpha</taxon>
        <taxon>Muroidea</taxon>
        <taxon>Muridae</taxon>
        <taxon>Murinae</taxon>
        <taxon>Rattus</taxon>
    </lineage>
</organism>
<name>A6JD01_RAT</name>
<proteinExistence type="predicted"/>
<gene>
    <name evidence="1" type="ORF">rCG_57014</name>
</gene>
<reference evidence="2" key="1">
    <citation type="submission" date="2005-09" db="EMBL/GenBank/DDBJ databases">
        <authorList>
            <person name="Mural R.J."/>
            <person name="Li P.W."/>
            <person name="Adams M.D."/>
            <person name="Amanatides P.G."/>
            <person name="Baden-Tillson H."/>
            <person name="Barnstead M."/>
            <person name="Chin S.H."/>
            <person name="Dew I."/>
            <person name="Evans C.A."/>
            <person name="Ferriera S."/>
            <person name="Flanigan M."/>
            <person name="Fosler C."/>
            <person name="Glodek A."/>
            <person name="Gu Z."/>
            <person name="Holt R.A."/>
            <person name="Jennings D."/>
            <person name="Kraft C.L."/>
            <person name="Lu F."/>
            <person name="Nguyen T."/>
            <person name="Nusskern D.R."/>
            <person name="Pfannkoch C.M."/>
            <person name="Sitter C."/>
            <person name="Sutton G.G."/>
            <person name="Venter J.C."/>
            <person name="Wang Z."/>
            <person name="Woodage T."/>
            <person name="Zheng X.H."/>
            <person name="Zhong F."/>
        </authorList>
    </citation>
    <scope>NUCLEOTIDE SEQUENCE [LARGE SCALE GENOMIC DNA]</scope>
    <source>
        <strain>BN</strain>
        <strain evidence="2">Sprague-Dawley</strain>
    </source>
</reference>
<dbReference type="Proteomes" id="UP000234681">
    <property type="component" value="Chromosome 14"/>
</dbReference>
<protein>
    <submittedName>
        <fullName evidence="1">RCG57014</fullName>
    </submittedName>
</protein>
<dbReference type="AlphaFoldDB" id="A6JD01"/>
<evidence type="ECO:0000313" key="2">
    <source>
        <dbReference type="Proteomes" id="UP000234681"/>
    </source>
</evidence>
<sequence>MTEAPEEKVNEVRQYVTGLDALQKGQSDALGDVYISVATPECWRCQGCEMSPKES</sequence>
<accession>A6JD01</accession>
<dbReference type="EMBL" id="CH473981">
    <property type="protein sequence ID" value="EDL89923.1"/>
    <property type="molecule type" value="Genomic_DNA"/>
</dbReference>